<dbReference type="InterPro" id="IPR016188">
    <property type="entry name" value="PurM-like_N"/>
</dbReference>
<dbReference type="Pfam" id="PF00586">
    <property type="entry name" value="AIRS"/>
    <property type="match status" value="1"/>
</dbReference>
<proteinExistence type="predicted"/>
<dbReference type="GO" id="GO:0009228">
    <property type="term" value="P:thiamine biosynthetic process"/>
    <property type="evidence" value="ECO:0007669"/>
    <property type="project" value="UniProtKB-KW"/>
</dbReference>
<dbReference type="Gene3D" id="3.30.1330.10">
    <property type="entry name" value="PurM-like, N-terminal domain"/>
    <property type="match status" value="1"/>
</dbReference>
<feature type="domain" description="PurM-like N-terminal" evidence="2">
    <location>
        <begin position="37"/>
        <end position="143"/>
    </location>
</feature>
<dbReference type="InterPro" id="IPR036676">
    <property type="entry name" value="PurM-like_C_sf"/>
</dbReference>
<dbReference type="EMBL" id="CP002959">
    <property type="protein sequence ID" value="AFM13657.1"/>
    <property type="molecule type" value="Genomic_DNA"/>
</dbReference>
<dbReference type="PANTHER" id="PTHR30270:SF0">
    <property type="entry name" value="THIAMINE-MONOPHOSPHATE KINASE"/>
    <property type="match status" value="1"/>
</dbReference>
<accession>I4B8Q0</accession>
<dbReference type="STRING" id="869212.Turpa_3018"/>
<evidence type="ECO:0000313" key="4">
    <source>
        <dbReference type="Proteomes" id="UP000006048"/>
    </source>
</evidence>
<dbReference type="RefSeq" id="WP_014804158.1">
    <property type="nucleotide sequence ID" value="NC_018020.1"/>
</dbReference>
<dbReference type="HOGENOM" id="CLU_863162_0_0_12"/>
<dbReference type="Gene3D" id="3.90.650.10">
    <property type="entry name" value="PurM-like C-terminal domain"/>
    <property type="match status" value="1"/>
</dbReference>
<keyword evidence="1" id="KW-0784">Thiamine biosynthesis</keyword>
<keyword evidence="3" id="KW-0418">Kinase</keyword>
<evidence type="ECO:0000256" key="1">
    <source>
        <dbReference type="ARBA" id="ARBA00022977"/>
    </source>
</evidence>
<dbReference type="AlphaFoldDB" id="I4B8Q0"/>
<keyword evidence="4" id="KW-1185">Reference proteome</keyword>
<dbReference type="SUPFAM" id="SSF55326">
    <property type="entry name" value="PurM N-terminal domain-like"/>
    <property type="match status" value="1"/>
</dbReference>
<dbReference type="OrthoDB" id="9802811at2"/>
<dbReference type="InterPro" id="IPR036921">
    <property type="entry name" value="PurM-like_N_sf"/>
</dbReference>
<dbReference type="PANTHER" id="PTHR30270">
    <property type="entry name" value="THIAMINE-MONOPHOSPHATE KINASE"/>
    <property type="match status" value="1"/>
</dbReference>
<protein>
    <submittedName>
        <fullName evidence="3">Thiamine-phosphate kinase</fullName>
    </submittedName>
</protein>
<keyword evidence="3" id="KW-0808">Transferase</keyword>
<evidence type="ECO:0000259" key="2">
    <source>
        <dbReference type="Pfam" id="PF00586"/>
    </source>
</evidence>
<sequence length="322" mass="35444">MPAYSKANRHKRRLSEEQIIAALGRLKCSQQNLLRADDIGVLHSQGKLYVATDSLVEGIHYLDAWLSPRDIAYKLFARNFSDFAVKGIRPEFALLNFGLRAEHAATRFVKPFLSELDALFTRFAITLIGGDTGRSLHDHFTLSFFGSSGRFIARQAASLKAGDSVFQIGCVGGSDTARTALSKSKNLRARDARYFKRPTFLHAYPKGLRPIAAIDQSDSVEKTLRLLAEANSVELEIDLDQVQTAESVGKISEGNALQVLSAAEDLAVFGLVSGGGKVSAESSPAFRLIGKVKYIHKARPRVSYKLNGRNFTHRAKSFEHFG</sequence>
<organism evidence="3 4">
    <name type="scientific">Turneriella parva (strain ATCC BAA-1111 / DSM 21527 / NCTC 11395 / H)</name>
    <name type="common">Leptospira parva</name>
    <dbReference type="NCBI Taxonomy" id="869212"/>
    <lineage>
        <taxon>Bacteria</taxon>
        <taxon>Pseudomonadati</taxon>
        <taxon>Spirochaetota</taxon>
        <taxon>Spirochaetia</taxon>
        <taxon>Leptospirales</taxon>
        <taxon>Leptospiraceae</taxon>
        <taxon>Turneriella</taxon>
    </lineage>
</organism>
<evidence type="ECO:0000313" key="3">
    <source>
        <dbReference type="EMBL" id="AFM13657.1"/>
    </source>
</evidence>
<dbReference type="GO" id="GO:0009030">
    <property type="term" value="F:thiamine-phosphate kinase activity"/>
    <property type="evidence" value="ECO:0007669"/>
    <property type="project" value="InterPro"/>
</dbReference>
<gene>
    <name evidence="3" type="ordered locus">Turpa_3018</name>
</gene>
<name>I4B8Q0_TURPD</name>
<dbReference type="KEGG" id="tpx:Turpa_3018"/>
<dbReference type="InterPro" id="IPR006283">
    <property type="entry name" value="ThiL-like"/>
</dbReference>
<reference evidence="3 4" key="1">
    <citation type="submission" date="2012-06" db="EMBL/GenBank/DDBJ databases">
        <title>The complete chromosome of genome of Turneriella parva DSM 21527.</title>
        <authorList>
            <consortium name="US DOE Joint Genome Institute (JGI-PGF)"/>
            <person name="Lucas S."/>
            <person name="Han J."/>
            <person name="Lapidus A."/>
            <person name="Bruce D."/>
            <person name="Goodwin L."/>
            <person name="Pitluck S."/>
            <person name="Peters L."/>
            <person name="Kyrpides N."/>
            <person name="Mavromatis K."/>
            <person name="Ivanova N."/>
            <person name="Mikhailova N."/>
            <person name="Chertkov O."/>
            <person name="Detter J.C."/>
            <person name="Tapia R."/>
            <person name="Han C."/>
            <person name="Land M."/>
            <person name="Hauser L."/>
            <person name="Markowitz V."/>
            <person name="Cheng J.-F."/>
            <person name="Hugenholtz P."/>
            <person name="Woyke T."/>
            <person name="Wu D."/>
            <person name="Gronow S."/>
            <person name="Wellnitz S."/>
            <person name="Brambilla E."/>
            <person name="Klenk H.-P."/>
            <person name="Eisen J.A."/>
        </authorList>
    </citation>
    <scope>NUCLEOTIDE SEQUENCE [LARGE SCALE GENOMIC DNA]</scope>
    <source>
        <strain evidence="4">ATCC BAA-1111 / DSM 21527 / NCTC 11395 / H</strain>
    </source>
</reference>
<dbReference type="Proteomes" id="UP000006048">
    <property type="component" value="Chromosome"/>
</dbReference>